<keyword evidence="1" id="KW-0812">Transmembrane</keyword>
<dbReference type="OrthoDB" id="5190099at2"/>
<dbReference type="Pfam" id="PF10002">
    <property type="entry name" value="DUF2243"/>
    <property type="match status" value="1"/>
</dbReference>
<proteinExistence type="predicted"/>
<reference evidence="2 3" key="1">
    <citation type="submission" date="2019-04" db="EMBL/GenBank/DDBJ databases">
        <authorList>
            <person name="Li Y."/>
            <person name="Wang J."/>
        </authorList>
    </citation>
    <scope>NUCLEOTIDE SEQUENCE [LARGE SCALE GENOMIC DNA]</scope>
    <source>
        <strain evidence="2 3">DSM 14668</strain>
    </source>
</reference>
<comment type="caution">
    <text evidence="2">The sequence shown here is derived from an EMBL/GenBank/DDBJ whole genome shotgun (WGS) entry which is preliminary data.</text>
</comment>
<dbReference type="EMBL" id="SSMQ01000120">
    <property type="protein sequence ID" value="TKC93631.1"/>
    <property type="molecule type" value="Genomic_DNA"/>
</dbReference>
<protein>
    <submittedName>
        <fullName evidence="2">DUF2243 domain-containing protein</fullName>
    </submittedName>
</protein>
<dbReference type="Proteomes" id="UP000309215">
    <property type="component" value="Unassembled WGS sequence"/>
</dbReference>
<dbReference type="AlphaFoldDB" id="A0A4U1IIL0"/>
<name>A0A4U1IIL0_9BACT</name>
<evidence type="ECO:0000256" key="1">
    <source>
        <dbReference type="SAM" id="Phobius"/>
    </source>
</evidence>
<feature type="transmembrane region" description="Helical" evidence="1">
    <location>
        <begin position="91"/>
        <end position="109"/>
    </location>
</feature>
<feature type="transmembrane region" description="Helical" evidence="1">
    <location>
        <begin position="12"/>
        <end position="35"/>
    </location>
</feature>
<dbReference type="RefSeq" id="WP_136936173.1">
    <property type="nucleotide sequence ID" value="NZ_SSMQ01000120.1"/>
</dbReference>
<evidence type="ECO:0000313" key="2">
    <source>
        <dbReference type="EMBL" id="TKC93631.1"/>
    </source>
</evidence>
<dbReference type="InterPro" id="IPR018719">
    <property type="entry name" value="DUF2243_membrane"/>
</dbReference>
<feature type="transmembrane region" description="Helical" evidence="1">
    <location>
        <begin position="55"/>
        <end position="79"/>
    </location>
</feature>
<evidence type="ECO:0000313" key="3">
    <source>
        <dbReference type="Proteomes" id="UP000309215"/>
    </source>
</evidence>
<keyword evidence="1" id="KW-0472">Membrane</keyword>
<gene>
    <name evidence="2" type="ORF">E8A74_49340</name>
</gene>
<feature type="transmembrane region" description="Helical" evidence="1">
    <location>
        <begin position="129"/>
        <end position="150"/>
    </location>
</feature>
<keyword evidence="3" id="KW-1185">Reference proteome</keyword>
<keyword evidence="1" id="KW-1133">Transmembrane helix</keyword>
<accession>A0A4U1IIL0</accession>
<sequence length="166" mass="18000">MGRDNRKDGGLIAAGILLGVGLGGFVDGIVFHQILQWHNMLSSILPPTNLRDMKINMFFDGLFHAVAWLTTVIGLAVLWRGIKKDTISRSTPTFVGAMSLGWGLFNFVEGLIDHQLFGLHHVRPGAHELLWDIGFLASGLLLGGLGGALLRKGRALSTSRTQRSST</sequence>
<organism evidence="2 3">
    <name type="scientific">Polyangium fumosum</name>
    <dbReference type="NCBI Taxonomy" id="889272"/>
    <lineage>
        <taxon>Bacteria</taxon>
        <taxon>Pseudomonadati</taxon>
        <taxon>Myxococcota</taxon>
        <taxon>Polyangia</taxon>
        <taxon>Polyangiales</taxon>
        <taxon>Polyangiaceae</taxon>
        <taxon>Polyangium</taxon>
    </lineage>
</organism>